<dbReference type="Pfam" id="PF07479">
    <property type="entry name" value="NAD_Gly3P_dh_C"/>
    <property type="match status" value="1"/>
</dbReference>
<dbReference type="EMBL" id="CAJNOT010007771">
    <property type="protein sequence ID" value="CAF1511150.1"/>
    <property type="molecule type" value="Genomic_DNA"/>
</dbReference>
<feature type="domain" description="Glycerol-3-phosphate dehydrogenase NAD-dependent C-terminal" evidence="3">
    <location>
        <begin position="5"/>
        <end position="63"/>
    </location>
</feature>
<dbReference type="Gene3D" id="1.10.1040.10">
    <property type="entry name" value="N-(1-d-carboxylethyl)-l-norvaline Dehydrogenase, domain 2"/>
    <property type="match status" value="1"/>
</dbReference>
<name>A0A815TYC8_9BILA</name>
<evidence type="ECO:0000313" key="12">
    <source>
        <dbReference type="Proteomes" id="UP000663864"/>
    </source>
</evidence>
<dbReference type="EMBL" id="CAJOAX010009063">
    <property type="protein sequence ID" value="CAF4048411.1"/>
    <property type="molecule type" value="Genomic_DNA"/>
</dbReference>
<dbReference type="Proteomes" id="UP000663836">
    <property type="component" value="Unassembled WGS sequence"/>
</dbReference>
<evidence type="ECO:0000256" key="2">
    <source>
        <dbReference type="SAM" id="MobiDB-lite"/>
    </source>
</evidence>
<dbReference type="EMBL" id="CAJNOH010010635">
    <property type="protein sequence ID" value="CAF1515291.1"/>
    <property type="molecule type" value="Genomic_DNA"/>
</dbReference>
<dbReference type="EMBL" id="CAJNOU010007900">
    <property type="protein sequence ID" value="CAF1531801.1"/>
    <property type="molecule type" value="Genomic_DNA"/>
</dbReference>
<evidence type="ECO:0000313" key="6">
    <source>
        <dbReference type="EMBL" id="CAF1515291.1"/>
    </source>
</evidence>
<dbReference type="InterPro" id="IPR013328">
    <property type="entry name" value="6PGD_dom2"/>
</dbReference>
<dbReference type="EMBL" id="CAJNOO010008391">
    <property type="protein sequence ID" value="CAF1481425.1"/>
    <property type="molecule type" value="Genomic_DNA"/>
</dbReference>
<dbReference type="Proteomes" id="UP000663854">
    <property type="component" value="Unassembled WGS sequence"/>
</dbReference>
<evidence type="ECO:0000313" key="9">
    <source>
        <dbReference type="EMBL" id="CAF4048411.1"/>
    </source>
</evidence>
<accession>A0A815TYC8</accession>
<proteinExistence type="predicted"/>
<dbReference type="Proteomes" id="UP000663864">
    <property type="component" value="Unassembled WGS sequence"/>
</dbReference>
<feature type="region of interest" description="Disordered" evidence="2">
    <location>
        <begin position="1"/>
        <end position="22"/>
    </location>
</feature>
<dbReference type="EMBL" id="CAJNOL010012463">
    <property type="protein sequence ID" value="CAF1659930.1"/>
    <property type="molecule type" value="Genomic_DNA"/>
</dbReference>
<dbReference type="PANTHER" id="PTHR11728:SF8">
    <property type="entry name" value="GLYCEROL-3-PHOSPHATE DEHYDROGENASE [NAD(+)]-RELATED"/>
    <property type="match status" value="1"/>
</dbReference>
<dbReference type="GO" id="GO:0005975">
    <property type="term" value="P:carbohydrate metabolic process"/>
    <property type="evidence" value="ECO:0007669"/>
    <property type="project" value="InterPro"/>
</dbReference>
<dbReference type="Proteomes" id="UP000663870">
    <property type="component" value="Unassembled WGS sequence"/>
</dbReference>
<protein>
    <recommendedName>
        <fullName evidence="3">Glycerol-3-phosphate dehydrogenase NAD-dependent C-terminal domain-containing protein</fullName>
    </recommendedName>
</protein>
<keyword evidence="13" id="KW-1185">Reference proteome</keyword>
<dbReference type="InterPro" id="IPR008927">
    <property type="entry name" value="6-PGluconate_DH-like_C_sf"/>
</dbReference>
<dbReference type="SUPFAM" id="SSF48179">
    <property type="entry name" value="6-phosphogluconate dehydrogenase C-terminal domain-like"/>
    <property type="match status" value="1"/>
</dbReference>
<evidence type="ECO:0000313" key="8">
    <source>
        <dbReference type="EMBL" id="CAF1659930.1"/>
    </source>
</evidence>
<dbReference type="Proteomes" id="UP000663889">
    <property type="component" value="Unassembled WGS sequence"/>
</dbReference>
<dbReference type="PANTHER" id="PTHR11728">
    <property type="entry name" value="GLYCEROL-3-PHOSPHATE DEHYDROGENASE"/>
    <property type="match status" value="1"/>
</dbReference>
<dbReference type="OrthoDB" id="10263760at2759"/>
<dbReference type="AlphaFoldDB" id="A0A815TYC8"/>
<sequence>MTETNKSLKDIEKEDLKGQSLQGPSTAKEVYRYLQANNLLDRFPLFRDAHLICEHKIKPQVFIDNLGAHPEFEQKTQKRL</sequence>
<keyword evidence="1" id="KW-0520">NAD</keyword>
<dbReference type="GO" id="GO:0047952">
    <property type="term" value="F:glycerol-3-phosphate dehydrogenase [NAD(P)+] activity"/>
    <property type="evidence" value="ECO:0007669"/>
    <property type="project" value="TreeGrafter"/>
</dbReference>
<dbReference type="GO" id="GO:0006072">
    <property type="term" value="P:glycerol-3-phosphate metabolic process"/>
    <property type="evidence" value="ECO:0007669"/>
    <property type="project" value="InterPro"/>
</dbReference>
<dbReference type="EMBL" id="CAJOBD010013518">
    <property type="protein sequence ID" value="CAF4191418.1"/>
    <property type="molecule type" value="Genomic_DNA"/>
</dbReference>
<gene>
    <name evidence="10" type="ORF">FNK824_LOCUS30926</name>
    <name evidence="11" type="ORF">JBS370_LOCUS36045</name>
    <name evidence="8" type="ORF">JXQ802_LOCUS55896</name>
    <name evidence="9" type="ORF">OTI717_LOCUS31510</name>
    <name evidence="6" type="ORF">PYM288_LOCUS39351</name>
    <name evidence="4" type="ORF">RFH988_LOCUS38004</name>
    <name evidence="7" type="ORF">SEV965_LOCUS37571</name>
    <name evidence="5" type="ORF">ZHD862_LOCUS37924</name>
</gene>
<evidence type="ECO:0000313" key="7">
    <source>
        <dbReference type="EMBL" id="CAF1531801.1"/>
    </source>
</evidence>
<evidence type="ECO:0000313" key="5">
    <source>
        <dbReference type="EMBL" id="CAF1511150.1"/>
    </source>
</evidence>
<feature type="compositionally biased region" description="Basic and acidic residues" evidence="2">
    <location>
        <begin position="1"/>
        <end position="17"/>
    </location>
</feature>
<dbReference type="Proteomes" id="UP000663823">
    <property type="component" value="Unassembled WGS sequence"/>
</dbReference>
<organism evidence="5 12">
    <name type="scientific">Rotaria sordida</name>
    <dbReference type="NCBI Taxonomy" id="392033"/>
    <lineage>
        <taxon>Eukaryota</taxon>
        <taxon>Metazoa</taxon>
        <taxon>Spiralia</taxon>
        <taxon>Gnathifera</taxon>
        <taxon>Rotifera</taxon>
        <taxon>Eurotatoria</taxon>
        <taxon>Bdelloidea</taxon>
        <taxon>Philodinida</taxon>
        <taxon>Philodinidae</taxon>
        <taxon>Rotaria</taxon>
    </lineage>
</organism>
<evidence type="ECO:0000313" key="10">
    <source>
        <dbReference type="EMBL" id="CAF4091660.1"/>
    </source>
</evidence>
<comment type="caution">
    <text evidence="5">The sequence shown here is derived from an EMBL/GenBank/DDBJ whole genome shotgun (WGS) entry which is preliminary data.</text>
</comment>
<evidence type="ECO:0000313" key="4">
    <source>
        <dbReference type="EMBL" id="CAF1481425.1"/>
    </source>
</evidence>
<evidence type="ECO:0000259" key="3">
    <source>
        <dbReference type="Pfam" id="PF07479"/>
    </source>
</evidence>
<dbReference type="EMBL" id="CAJOBE010009724">
    <property type="protein sequence ID" value="CAF4091660.1"/>
    <property type="molecule type" value="Genomic_DNA"/>
</dbReference>
<evidence type="ECO:0000256" key="1">
    <source>
        <dbReference type="ARBA" id="ARBA00023027"/>
    </source>
</evidence>
<reference evidence="5" key="1">
    <citation type="submission" date="2021-02" db="EMBL/GenBank/DDBJ databases">
        <authorList>
            <person name="Nowell W R."/>
        </authorList>
    </citation>
    <scope>NUCLEOTIDE SEQUENCE</scope>
</reference>
<dbReference type="GO" id="GO:0005829">
    <property type="term" value="C:cytosol"/>
    <property type="evidence" value="ECO:0007669"/>
    <property type="project" value="TreeGrafter"/>
</dbReference>
<dbReference type="InterPro" id="IPR006109">
    <property type="entry name" value="G3P_DH_NAD-dep_C"/>
</dbReference>
<dbReference type="Proteomes" id="UP000663882">
    <property type="component" value="Unassembled WGS sequence"/>
</dbReference>
<evidence type="ECO:0000313" key="11">
    <source>
        <dbReference type="EMBL" id="CAF4191418.1"/>
    </source>
</evidence>
<evidence type="ECO:0000313" key="13">
    <source>
        <dbReference type="Proteomes" id="UP000663870"/>
    </source>
</evidence>
<dbReference type="Proteomes" id="UP000663874">
    <property type="component" value="Unassembled WGS sequence"/>
</dbReference>